<feature type="region of interest" description="Disordered" evidence="1">
    <location>
        <begin position="539"/>
        <end position="576"/>
    </location>
</feature>
<evidence type="ECO:0000313" key="2">
    <source>
        <dbReference type="EMBL" id="KAK6984787.1"/>
    </source>
</evidence>
<dbReference type="EMBL" id="JAWWNJ010000134">
    <property type="protein sequence ID" value="KAK6984787.1"/>
    <property type="molecule type" value="Genomic_DNA"/>
</dbReference>
<evidence type="ECO:0000313" key="3">
    <source>
        <dbReference type="Proteomes" id="UP001362999"/>
    </source>
</evidence>
<protein>
    <recommendedName>
        <fullName evidence="4">Protein kinase domain-containing protein</fullName>
    </recommendedName>
</protein>
<dbReference type="AlphaFoldDB" id="A0AAV9ZKS1"/>
<organism evidence="2 3">
    <name type="scientific">Favolaschia claudopus</name>
    <dbReference type="NCBI Taxonomy" id="2862362"/>
    <lineage>
        <taxon>Eukaryota</taxon>
        <taxon>Fungi</taxon>
        <taxon>Dikarya</taxon>
        <taxon>Basidiomycota</taxon>
        <taxon>Agaricomycotina</taxon>
        <taxon>Agaricomycetes</taxon>
        <taxon>Agaricomycetidae</taxon>
        <taxon>Agaricales</taxon>
        <taxon>Marasmiineae</taxon>
        <taxon>Mycenaceae</taxon>
        <taxon>Favolaschia</taxon>
    </lineage>
</organism>
<name>A0AAV9ZKS1_9AGAR</name>
<feature type="compositionally biased region" description="Acidic residues" evidence="1">
    <location>
        <begin position="557"/>
        <end position="567"/>
    </location>
</feature>
<proteinExistence type="predicted"/>
<comment type="caution">
    <text evidence="2">The sequence shown here is derived from an EMBL/GenBank/DDBJ whole genome shotgun (WGS) entry which is preliminary data.</text>
</comment>
<reference evidence="2 3" key="1">
    <citation type="journal article" date="2024" name="J Genomics">
        <title>Draft genome sequencing and assembly of Favolaschia claudopus CIRM-BRFM 2984 isolated from oak limbs.</title>
        <authorList>
            <person name="Navarro D."/>
            <person name="Drula E."/>
            <person name="Chaduli D."/>
            <person name="Cazenave R."/>
            <person name="Ahrendt S."/>
            <person name="Wang J."/>
            <person name="Lipzen A."/>
            <person name="Daum C."/>
            <person name="Barry K."/>
            <person name="Grigoriev I.V."/>
            <person name="Favel A."/>
            <person name="Rosso M.N."/>
            <person name="Martin F."/>
        </authorList>
    </citation>
    <scope>NUCLEOTIDE SEQUENCE [LARGE SCALE GENOMIC DNA]</scope>
    <source>
        <strain evidence="2 3">CIRM-BRFM 2984</strain>
    </source>
</reference>
<keyword evidence="3" id="KW-1185">Reference proteome</keyword>
<sequence>MESDDGEYEVLDSTLPGSLVTTVNVSGGVGGAGGRGRQRGGAGGNGEGPRLYFKSAVVNARNTDRLNESSNWELLLDSNFRRIPLGDLFLQHQLYVDGPNSDQVRFDQKRYSVRIVRSAKIEGRDFTVATYEGTNAEQEWKRDVEMYMDIRHENVLQLYGTTRWKNTWAVVFHGDFIPFKDFLKIYHHSAILTCYIYAYVLDDVESVRKYFYSTLKLTEVYYTLLMNRFNGRLSVDGPKRDSESADEDINIDRPKLLNRTLSSMDVLSSNNQSHIVKILTLEEYHNITYNCLAKSTGHRMISPTATPHVGGVYYDAGAGNSLQMVALPHLHSEHVKIVRFYKLSKFSSLRFDMAPSNWMRASYRASKQIPRSFFEYGFRCIPETAWLCQANHIFGRLDVKSDFHKYVVVDGIRVTVELGSSRKHCNTRPQGYLFMCPPRDFVTRPASIKLPEHPWYWSLDPSGAEKLIEEQATELGFPALRPRVEIGTYSWDEFAYSGLREFHKGKGFDPESQDVAVELKEPLFGLFSDQEHPMLEKIPLACDPDDSSSESDRFEELDYDSESEYESDLVSYKQTI</sequence>
<gene>
    <name evidence="2" type="ORF">R3P38DRAFT_3102895</name>
</gene>
<feature type="compositionally biased region" description="Gly residues" evidence="1">
    <location>
        <begin position="27"/>
        <end position="47"/>
    </location>
</feature>
<dbReference type="Proteomes" id="UP001362999">
    <property type="component" value="Unassembled WGS sequence"/>
</dbReference>
<evidence type="ECO:0000256" key="1">
    <source>
        <dbReference type="SAM" id="MobiDB-lite"/>
    </source>
</evidence>
<evidence type="ECO:0008006" key="4">
    <source>
        <dbReference type="Google" id="ProtNLM"/>
    </source>
</evidence>
<feature type="region of interest" description="Disordered" evidence="1">
    <location>
        <begin position="26"/>
        <end position="47"/>
    </location>
</feature>
<accession>A0AAV9ZKS1</accession>